<dbReference type="InterPro" id="IPR007922">
    <property type="entry name" value="DciA-like"/>
</dbReference>
<evidence type="ECO:0000313" key="1">
    <source>
        <dbReference type="EMBL" id="MBB1124717.1"/>
    </source>
</evidence>
<protein>
    <submittedName>
        <fullName evidence="1">DUF721 domain-containing protein</fullName>
    </submittedName>
</protein>
<proteinExistence type="predicted"/>
<evidence type="ECO:0000313" key="2">
    <source>
        <dbReference type="Proteomes" id="UP000548632"/>
    </source>
</evidence>
<dbReference type="AlphaFoldDB" id="A0A839HBX4"/>
<comment type="caution">
    <text evidence="1">The sequence shown here is derived from an EMBL/GenBank/DDBJ whole genome shotgun (WGS) entry which is preliminary data.</text>
</comment>
<dbReference type="RefSeq" id="WP_182581816.1">
    <property type="nucleotide sequence ID" value="NZ_JABVCQ010000001.1"/>
</dbReference>
<dbReference type="Proteomes" id="UP000548632">
    <property type="component" value="Unassembled WGS sequence"/>
</dbReference>
<gene>
    <name evidence="1" type="ORF">HUK38_00540</name>
</gene>
<dbReference type="Pfam" id="PF05258">
    <property type="entry name" value="DciA"/>
    <property type="match status" value="1"/>
</dbReference>
<name>A0A839HBX4_9GAMM</name>
<sequence>MQALSDGCHQFTTVAQNHAHGGTLAGLLAESRRQAQLLQHIQTLLPAVLRPQCIHARLDRDQCLVLTVTSPVWAARLRMQMATVHRQLLVAGYAIVVYRIRVLPTNALAVTVAPAPPAAPPAPRLSTATREHLEQAAAELTANNPELAAVLLRLARR</sequence>
<keyword evidence="2" id="KW-1185">Reference proteome</keyword>
<reference evidence="1 2" key="1">
    <citation type="journal article" date="2020" name="Arch. Microbiol.">
        <title>The genome sequence of the giant phototrophic gammaproteobacterium Thiospirillum jenense gives insight into its physiological properties and phylogenetic relationships.</title>
        <authorList>
            <person name="Imhoff J.F."/>
            <person name="Meyer T.E."/>
            <person name="Kyndt J.A."/>
        </authorList>
    </citation>
    <scope>NUCLEOTIDE SEQUENCE [LARGE SCALE GENOMIC DNA]</scope>
    <source>
        <strain evidence="1 2">DSM 216</strain>
    </source>
</reference>
<organism evidence="1 2">
    <name type="scientific">Thiospirillum jenense</name>
    <dbReference type="NCBI Taxonomy" id="1653858"/>
    <lineage>
        <taxon>Bacteria</taxon>
        <taxon>Pseudomonadati</taxon>
        <taxon>Pseudomonadota</taxon>
        <taxon>Gammaproteobacteria</taxon>
        <taxon>Chromatiales</taxon>
        <taxon>Chromatiaceae</taxon>
        <taxon>Thiospirillum</taxon>
    </lineage>
</organism>
<accession>A0A839HBX4</accession>
<dbReference type="EMBL" id="JABVCQ010000001">
    <property type="protein sequence ID" value="MBB1124717.1"/>
    <property type="molecule type" value="Genomic_DNA"/>
</dbReference>